<comment type="similarity">
    <text evidence="1">Belongs to the protein kinase superfamily. CAMK Ser/Thr protein kinase family. CHEK2 subfamily.</text>
</comment>
<accession>A0A0D6EKR6</accession>
<keyword evidence="4" id="KW-0808">Transferase</keyword>
<dbReference type="Pfam" id="PF00069">
    <property type="entry name" value="Pkinase"/>
    <property type="match status" value="1"/>
</dbReference>
<evidence type="ECO:0000256" key="4">
    <source>
        <dbReference type="ARBA" id="ARBA00022777"/>
    </source>
</evidence>
<keyword evidence="11" id="KW-1185">Reference proteome</keyword>
<dbReference type="Proteomes" id="UP000243876">
    <property type="component" value="Unassembled WGS sequence"/>
</dbReference>
<dbReference type="PANTHER" id="PTHR44167:SF24">
    <property type="entry name" value="SERINE_THREONINE-PROTEIN KINASE CHK2"/>
    <property type="match status" value="1"/>
</dbReference>
<dbReference type="GO" id="GO:0005634">
    <property type="term" value="C:nucleus"/>
    <property type="evidence" value="ECO:0007669"/>
    <property type="project" value="TreeGrafter"/>
</dbReference>
<sequence>MLPNPRKRVLLDVTDTASVPLTKRLRPAYSTGLPPPESHECARLITRSASHGRRALIIQLDKPFYIGRSENCDYQLPEPFISNSHCRIYALVVDTGEVLVYLEDTSTNGTLHNDRKLSRSTVVLCEGDRIEIGRQVFRYAQESTVQPADQLVKSTIKPPTQLGNYLILDRSLGSGAFSTVLLAFNTKTLKQVACKKMERSPVAGHSLASIQREIGILKSASHPNINKIEDVIISDNALYLAFLDFHSQSLRYHPHRVSGGDLFSYLVKRGRLGAPQAKWILYQLLQGLKYLHETVNVAHRDVKNALQLENIILCSSGSFPMIQLADFGQARYATRDFKSLKGEPPLQLLSRAGF</sequence>
<feature type="binding site" evidence="7">
    <location>
        <position position="195"/>
    </location>
    <ligand>
        <name>ATP</name>
        <dbReference type="ChEBI" id="CHEBI:30616"/>
    </ligand>
</feature>
<organism evidence="10 11">
    <name type="scientific">Sporidiobolus salmonicolor</name>
    <name type="common">Yeast-like fungus</name>
    <name type="synonym">Sporobolomyces salmonicolor</name>
    <dbReference type="NCBI Taxonomy" id="5005"/>
    <lineage>
        <taxon>Eukaryota</taxon>
        <taxon>Fungi</taxon>
        <taxon>Dikarya</taxon>
        <taxon>Basidiomycota</taxon>
        <taxon>Pucciniomycotina</taxon>
        <taxon>Microbotryomycetes</taxon>
        <taxon>Sporidiobolales</taxon>
        <taxon>Sporidiobolaceae</taxon>
        <taxon>Sporobolomyces</taxon>
    </lineage>
</organism>
<dbReference type="GO" id="GO:0004674">
    <property type="term" value="F:protein serine/threonine kinase activity"/>
    <property type="evidence" value="ECO:0007669"/>
    <property type="project" value="UniProtKB-KW"/>
</dbReference>
<reference evidence="11" key="1">
    <citation type="submission" date="2015-02" db="EMBL/GenBank/DDBJ databases">
        <authorList>
            <person name="Gon?alves P."/>
        </authorList>
    </citation>
    <scope>NUCLEOTIDE SEQUENCE [LARGE SCALE GENOMIC DNA]</scope>
</reference>
<keyword evidence="3" id="KW-0723">Serine/threonine-protein kinase</keyword>
<dbReference type="PROSITE" id="PS00107">
    <property type="entry name" value="PROTEIN_KINASE_ATP"/>
    <property type="match status" value="1"/>
</dbReference>
<dbReference type="SUPFAM" id="SSF56112">
    <property type="entry name" value="Protein kinase-like (PK-like)"/>
    <property type="match status" value="1"/>
</dbReference>
<dbReference type="GO" id="GO:0005524">
    <property type="term" value="F:ATP binding"/>
    <property type="evidence" value="ECO:0007669"/>
    <property type="project" value="UniProtKB-UniRule"/>
</dbReference>
<dbReference type="InterPro" id="IPR008984">
    <property type="entry name" value="SMAD_FHA_dom_sf"/>
</dbReference>
<feature type="non-terminal residue" evidence="10">
    <location>
        <position position="1"/>
    </location>
</feature>
<dbReference type="GO" id="GO:0044773">
    <property type="term" value="P:mitotic DNA damage checkpoint signaling"/>
    <property type="evidence" value="ECO:0007669"/>
    <property type="project" value="TreeGrafter"/>
</dbReference>
<evidence type="ECO:0000256" key="1">
    <source>
        <dbReference type="ARBA" id="ARBA00005575"/>
    </source>
</evidence>
<keyword evidence="7" id="KW-0067">ATP-binding</keyword>
<evidence type="ECO:0000256" key="3">
    <source>
        <dbReference type="ARBA" id="ARBA00022527"/>
    </source>
</evidence>
<dbReference type="PROSITE" id="PS50011">
    <property type="entry name" value="PROTEIN_KINASE_DOM"/>
    <property type="match status" value="1"/>
</dbReference>
<evidence type="ECO:0000256" key="5">
    <source>
        <dbReference type="ARBA" id="ARBA00047899"/>
    </source>
</evidence>
<keyword evidence="7" id="KW-0547">Nucleotide-binding</keyword>
<evidence type="ECO:0000259" key="9">
    <source>
        <dbReference type="PROSITE" id="PS50011"/>
    </source>
</evidence>
<dbReference type="InterPro" id="IPR000719">
    <property type="entry name" value="Prot_kinase_dom"/>
</dbReference>
<feature type="domain" description="Protein kinase" evidence="9">
    <location>
        <begin position="166"/>
        <end position="354"/>
    </location>
</feature>
<dbReference type="EMBL" id="CENE01000007">
    <property type="protein sequence ID" value="CEQ40584.1"/>
    <property type="molecule type" value="Genomic_DNA"/>
</dbReference>
<evidence type="ECO:0000313" key="11">
    <source>
        <dbReference type="Proteomes" id="UP000243876"/>
    </source>
</evidence>
<dbReference type="OrthoDB" id="40902at2759"/>
<keyword evidence="4" id="KW-0418">Kinase</keyword>
<dbReference type="InterPro" id="IPR011009">
    <property type="entry name" value="Kinase-like_dom_sf"/>
</dbReference>
<evidence type="ECO:0000256" key="2">
    <source>
        <dbReference type="ARBA" id="ARBA00012513"/>
    </source>
</evidence>
<comment type="catalytic activity">
    <reaction evidence="6">
        <text>L-seryl-[protein] + ATP = O-phospho-L-seryl-[protein] + ADP + H(+)</text>
        <dbReference type="Rhea" id="RHEA:17989"/>
        <dbReference type="Rhea" id="RHEA-COMP:9863"/>
        <dbReference type="Rhea" id="RHEA-COMP:11604"/>
        <dbReference type="ChEBI" id="CHEBI:15378"/>
        <dbReference type="ChEBI" id="CHEBI:29999"/>
        <dbReference type="ChEBI" id="CHEBI:30616"/>
        <dbReference type="ChEBI" id="CHEBI:83421"/>
        <dbReference type="ChEBI" id="CHEBI:456216"/>
        <dbReference type="EC" id="2.7.11.1"/>
    </reaction>
</comment>
<dbReference type="InterPro" id="IPR017441">
    <property type="entry name" value="Protein_kinase_ATP_BS"/>
</dbReference>
<dbReference type="CDD" id="cd22670">
    <property type="entry name" value="FHA_MEK1-like"/>
    <property type="match status" value="1"/>
</dbReference>
<protein>
    <recommendedName>
        <fullName evidence="2">non-specific serine/threonine protein kinase</fullName>
        <ecNumber evidence="2">2.7.11.1</ecNumber>
    </recommendedName>
</protein>
<dbReference type="AlphaFoldDB" id="A0A0D6EKR6"/>
<evidence type="ECO:0000259" key="8">
    <source>
        <dbReference type="PROSITE" id="PS50006"/>
    </source>
</evidence>
<comment type="catalytic activity">
    <reaction evidence="5">
        <text>L-threonyl-[protein] + ATP = O-phospho-L-threonyl-[protein] + ADP + H(+)</text>
        <dbReference type="Rhea" id="RHEA:46608"/>
        <dbReference type="Rhea" id="RHEA-COMP:11060"/>
        <dbReference type="Rhea" id="RHEA-COMP:11605"/>
        <dbReference type="ChEBI" id="CHEBI:15378"/>
        <dbReference type="ChEBI" id="CHEBI:30013"/>
        <dbReference type="ChEBI" id="CHEBI:30616"/>
        <dbReference type="ChEBI" id="CHEBI:61977"/>
        <dbReference type="ChEBI" id="CHEBI:456216"/>
        <dbReference type="EC" id="2.7.11.1"/>
    </reaction>
</comment>
<dbReference type="Gene3D" id="2.60.200.20">
    <property type="match status" value="1"/>
</dbReference>
<dbReference type="Gene3D" id="1.10.510.10">
    <property type="entry name" value="Transferase(Phosphotransferase) domain 1"/>
    <property type="match status" value="1"/>
</dbReference>
<dbReference type="PANTHER" id="PTHR44167">
    <property type="entry name" value="OVARIAN-SPECIFIC SERINE/THREONINE-PROTEIN KINASE LOK-RELATED"/>
    <property type="match status" value="1"/>
</dbReference>
<gene>
    <name evidence="10" type="primary">SPOSA6832_02224</name>
</gene>
<evidence type="ECO:0000313" key="10">
    <source>
        <dbReference type="EMBL" id="CEQ40584.1"/>
    </source>
</evidence>
<dbReference type="InterPro" id="IPR000253">
    <property type="entry name" value="FHA_dom"/>
</dbReference>
<dbReference type="EC" id="2.7.11.1" evidence="2"/>
<proteinExistence type="inferred from homology"/>
<evidence type="ECO:0000256" key="6">
    <source>
        <dbReference type="ARBA" id="ARBA00048679"/>
    </source>
</evidence>
<dbReference type="Gene3D" id="3.30.200.20">
    <property type="entry name" value="Phosphorylase Kinase, domain 1"/>
    <property type="match status" value="1"/>
</dbReference>
<evidence type="ECO:0000256" key="7">
    <source>
        <dbReference type="PROSITE-ProRule" id="PRU10141"/>
    </source>
</evidence>
<feature type="domain" description="FHA" evidence="8">
    <location>
        <begin position="64"/>
        <end position="117"/>
    </location>
</feature>
<dbReference type="SUPFAM" id="SSF49879">
    <property type="entry name" value="SMAD/FHA domain"/>
    <property type="match status" value="1"/>
</dbReference>
<dbReference type="SMART" id="SM00240">
    <property type="entry name" value="FHA"/>
    <property type="match status" value="1"/>
</dbReference>
<dbReference type="PROSITE" id="PS50006">
    <property type="entry name" value="FHA_DOMAIN"/>
    <property type="match status" value="1"/>
</dbReference>
<dbReference type="GO" id="GO:0005737">
    <property type="term" value="C:cytoplasm"/>
    <property type="evidence" value="ECO:0007669"/>
    <property type="project" value="TreeGrafter"/>
</dbReference>
<dbReference type="Pfam" id="PF00498">
    <property type="entry name" value="FHA"/>
    <property type="match status" value="1"/>
</dbReference>
<name>A0A0D6EKR6_SPOSA</name>